<feature type="region of interest" description="Disordered" evidence="1">
    <location>
        <begin position="1"/>
        <end position="41"/>
    </location>
</feature>
<name>A0A9N9BVS7_9GLOM</name>
<organism evidence="2 3">
    <name type="scientific">Racocetra fulgida</name>
    <dbReference type="NCBI Taxonomy" id="60492"/>
    <lineage>
        <taxon>Eukaryota</taxon>
        <taxon>Fungi</taxon>
        <taxon>Fungi incertae sedis</taxon>
        <taxon>Mucoromycota</taxon>
        <taxon>Glomeromycotina</taxon>
        <taxon>Glomeromycetes</taxon>
        <taxon>Diversisporales</taxon>
        <taxon>Gigasporaceae</taxon>
        <taxon>Racocetra</taxon>
    </lineage>
</organism>
<protein>
    <submittedName>
        <fullName evidence="2">9726_t:CDS:1</fullName>
    </submittedName>
</protein>
<proteinExistence type="predicted"/>
<dbReference type="Proteomes" id="UP000789396">
    <property type="component" value="Unassembled WGS sequence"/>
</dbReference>
<evidence type="ECO:0000313" key="3">
    <source>
        <dbReference type="Proteomes" id="UP000789396"/>
    </source>
</evidence>
<comment type="caution">
    <text evidence="2">The sequence shown here is derived from an EMBL/GenBank/DDBJ whole genome shotgun (WGS) entry which is preliminary data.</text>
</comment>
<dbReference type="EMBL" id="CAJVPZ010007068">
    <property type="protein sequence ID" value="CAG8581469.1"/>
    <property type="molecule type" value="Genomic_DNA"/>
</dbReference>
<sequence length="130" mass="14703">MNRINIESISDQDDANDMTDYTQDSDTSILEPTNDYDTEFTCQDNMDDFETLTPNDNNDAQDSDILASTTNVLPPLKSLRSSHTIKENNISQNTLNPMVSSIKKSLRSSVRKLINILNEDDAIENHTQDF</sequence>
<dbReference type="AlphaFoldDB" id="A0A9N9BVS7"/>
<gene>
    <name evidence="2" type="ORF">RFULGI_LOCUS5867</name>
</gene>
<keyword evidence="3" id="KW-1185">Reference proteome</keyword>
<feature type="compositionally biased region" description="Polar residues" evidence="1">
    <location>
        <begin position="19"/>
        <end position="31"/>
    </location>
</feature>
<evidence type="ECO:0000256" key="1">
    <source>
        <dbReference type="SAM" id="MobiDB-lite"/>
    </source>
</evidence>
<accession>A0A9N9BVS7</accession>
<evidence type="ECO:0000313" key="2">
    <source>
        <dbReference type="EMBL" id="CAG8581469.1"/>
    </source>
</evidence>
<reference evidence="2" key="1">
    <citation type="submission" date="2021-06" db="EMBL/GenBank/DDBJ databases">
        <authorList>
            <person name="Kallberg Y."/>
            <person name="Tangrot J."/>
            <person name="Rosling A."/>
        </authorList>
    </citation>
    <scope>NUCLEOTIDE SEQUENCE</scope>
    <source>
        <strain evidence="2">IN212</strain>
    </source>
</reference>